<dbReference type="RefSeq" id="WP_309490120.1">
    <property type="nucleotide sequence ID" value="NZ_JAENIG010000007.1"/>
</dbReference>
<reference evidence="7" key="1">
    <citation type="submission" date="2021-01" db="EMBL/GenBank/DDBJ databases">
        <title>Modified the classification status of verrucomicrobia.</title>
        <authorList>
            <person name="Feng X."/>
        </authorList>
    </citation>
    <scope>NUCLEOTIDE SEQUENCE</scope>
    <source>
        <strain evidence="7">5K15</strain>
    </source>
</reference>
<evidence type="ECO:0000256" key="4">
    <source>
        <dbReference type="ARBA" id="ARBA00022837"/>
    </source>
</evidence>
<keyword evidence="4" id="KW-0106">Calcium</keyword>
<comment type="similarity">
    <text evidence="1">Belongs to the sulfatase family.</text>
</comment>
<gene>
    <name evidence="7" type="ORF">JIN83_11100</name>
</gene>
<dbReference type="GO" id="GO:0046872">
    <property type="term" value="F:metal ion binding"/>
    <property type="evidence" value="ECO:0007669"/>
    <property type="project" value="UniProtKB-KW"/>
</dbReference>
<name>A0AAE2V9P9_9BACT</name>
<keyword evidence="2" id="KW-0479">Metal-binding</keyword>
<comment type="caution">
    <text evidence="7">The sequence shown here is derived from an EMBL/GenBank/DDBJ whole genome shotgun (WGS) entry which is preliminary data.</text>
</comment>
<evidence type="ECO:0000256" key="2">
    <source>
        <dbReference type="ARBA" id="ARBA00022723"/>
    </source>
</evidence>
<proteinExistence type="inferred from homology"/>
<dbReference type="PANTHER" id="PTHR42693:SF53">
    <property type="entry name" value="ENDO-4-O-SULFATASE"/>
    <property type="match status" value="1"/>
</dbReference>
<feature type="chain" id="PRO_5042238346" evidence="5">
    <location>
        <begin position="28"/>
        <end position="521"/>
    </location>
</feature>
<dbReference type="Gene3D" id="3.30.1120.10">
    <property type="match status" value="1"/>
</dbReference>
<dbReference type="InterPro" id="IPR024607">
    <property type="entry name" value="Sulfatase_CS"/>
</dbReference>
<evidence type="ECO:0000256" key="3">
    <source>
        <dbReference type="ARBA" id="ARBA00022801"/>
    </source>
</evidence>
<evidence type="ECO:0000256" key="1">
    <source>
        <dbReference type="ARBA" id="ARBA00008779"/>
    </source>
</evidence>
<dbReference type="InterPro" id="IPR000917">
    <property type="entry name" value="Sulfatase_N"/>
</dbReference>
<feature type="signal peptide" evidence="5">
    <location>
        <begin position="1"/>
        <end position="27"/>
    </location>
</feature>
<feature type="domain" description="Sulfatase N-terminal" evidence="6">
    <location>
        <begin position="31"/>
        <end position="379"/>
    </location>
</feature>
<evidence type="ECO:0000313" key="7">
    <source>
        <dbReference type="EMBL" id="MBK1855508.1"/>
    </source>
</evidence>
<dbReference type="Pfam" id="PF00884">
    <property type="entry name" value="Sulfatase"/>
    <property type="match status" value="1"/>
</dbReference>
<dbReference type="Gene3D" id="3.40.720.10">
    <property type="entry name" value="Alkaline Phosphatase, subunit A"/>
    <property type="match status" value="1"/>
</dbReference>
<sequence length="521" mass="57108">MNSLFKQITPVALTVAALVVPWSIADAADKPNIIVILADDMGVGDVAHNGGKAATPHIDRLAKEGMRFTDAHTSSSVCTPTRYALLTGRYNWRSPLKRSVLGGTSKPLIRNGETILAKFLGRHDYHSSVIGKWHLGLGWQKLAKKREAEEGPTKGLGWDIDYTKKAVNGPVDLGFSEDFLYPASLDMAPYVYLRNDKATAIPTVSRTFWRERWGAAVKEMTSDQVLPDFAREARAFIKRQAKTEAPFFLYLPLTSPHTPITPSKRWLGKSGLGTYGDFLMETDWVVGEVLAELDAQNIADETLVIFTTDNGCSPEADLPDLAKKGHFPNGPLRGHKADIYEGGHRVPFVVRWPGKVAAGSESDRTLCQTDIFATCAEVIGQSDDLKASEAPDSFSFLPTLQGAEQVARPQIVHHSITGSFAIRKGDWKLCLCPGSGGWSGPTPARAWKNKKLPRVQLFNLKSDPTEKTNVQDQHPELVKELVSELATVLKSGRSTAGAPQQNNGPIPFNEEIIALYSELKN</sequence>
<dbReference type="PANTHER" id="PTHR42693">
    <property type="entry name" value="ARYLSULFATASE FAMILY MEMBER"/>
    <property type="match status" value="1"/>
</dbReference>
<dbReference type="PROSITE" id="PS00523">
    <property type="entry name" value="SULFATASE_1"/>
    <property type="match status" value="1"/>
</dbReference>
<organism evidence="7 8">
    <name type="scientific">Oceaniferula flava</name>
    <dbReference type="NCBI Taxonomy" id="2800421"/>
    <lineage>
        <taxon>Bacteria</taxon>
        <taxon>Pseudomonadati</taxon>
        <taxon>Verrucomicrobiota</taxon>
        <taxon>Verrucomicrobiia</taxon>
        <taxon>Verrucomicrobiales</taxon>
        <taxon>Verrucomicrobiaceae</taxon>
        <taxon>Oceaniferula</taxon>
    </lineage>
</organism>
<protein>
    <submittedName>
        <fullName evidence="7">Arylsulfatase</fullName>
    </submittedName>
</protein>
<dbReference type="InterPro" id="IPR050738">
    <property type="entry name" value="Sulfatase"/>
</dbReference>
<dbReference type="AlphaFoldDB" id="A0AAE2V9P9"/>
<keyword evidence="5" id="KW-0732">Signal</keyword>
<evidence type="ECO:0000259" key="6">
    <source>
        <dbReference type="Pfam" id="PF00884"/>
    </source>
</evidence>
<dbReference type="GO" id="GO:0004065">
    <property type="term" value="F:arylsulfatase activity"/>
    <property type="evidence" value="ECO:0007669"/>
    <property type="project" value="TreeGrafter"/>
</dbReference>
<dbReference type="CDD" id="cd16143">
    <property type="entry name" value="ARS_like"/>
    <property type="match status" value="1"/>
</dbReference>
<dbReference type="EMBL" id="JAENIG010000007">
    <property type="protein sequence ID" value="MBK1855508.1"/>
    <property type="molecule type" value="Genomic_DNA"/>
</dbReference>
<dbReference type="SUPFAM" id="SSF53649">
    <property type="entry name" value="Alkaline phosphatase-like"/>
    <property type="match status" value="1"/>
</dbReference>
<accession>A0AAE2V9P9</accession>
<evidence type="ECO:0000313" key="8">
    <source>
        <dbReference type="Proteomes" id="UP000634206"/>
    </source>
</evidence>
<keyword evidence="8" id="KW-1185">Reference proteome</keyword>
<evidence type="ECO:0000256" key="5">
    <source>
        <dbReference type="SAM" id="SignalP"/>
    </source>
</evidence>
<keyword evidence="3" id="KW-0378">Hydrolase</keyword>
<dbReference type="Proteomes" id="UP000634206">
    <property type="component" value="Unassembled WGS sequence"/>
</dbReference>
<dbReference type="InterPro" id="IPR017850">
    <property type="entry name" value="Alkaline_phosphatase_core_sf"/>
</dbReference>